<comment type="caution">
    <text evidence="1">The sequence shown here is derived from an EMBL/GenBank/DDBJ whole genome shotgun (WGS) entry which is preliminary data.</text>
</comment>
<dbReference type="SUPFAM" id="SSF69360">
    <property type="entry name" value="Cell wall binding repeat"/>
    <property type="match status" value="1"/>
</dbReference>
<keyword evidence="2" id="KW-1185">Reference proteome</keyword>
<gene>
    <name evidence="1" type="ORF">NIES4072_35550</name>
</gene>
<dbReference type="InterPro" id="IPR032774">
    <property type="entry name" value="WG_beta_rep"/>
</dbReference>
<dbReference type="AlphaFoldDB" id="A0A2R5FM89"/>
<dbReference type="PANTHER" id="PTHR37841">
    <property type="entry name" value="GLR2918 PROTEIN"/>
    <property type="match status" value="1"/>
</dbReference>
<reference evidence="1 2" key="1">
    <citation type="submission" date="2017-06" db="EMBL/GenBank/DDBJ databases">
        <title>Genome sequencing of cyanobaciteial culture collection at National Institute for Environmental Studies (NIES).</title>
        <authorList>
            <person name="Hirose Y."/>
            <person name="Shimura Y."/>
            <person name="Fujisawa T."/>
            <person name="Nakamura Y."/>
            <person name="Kawachi M."/>
        </authorList>
    </citation>
    <scope>NUCLEOTIDE SEQUENCE [LARGE SCALE GENOMIC DNA]</scope>
    <source>
        <strain evidence="1 2">NIES-4072</strain>
    </source>
</reference>
<sequence length="370" mass="41102">MSVKKGKIGTLFLISHLVFISGCGRSGYIPPEISSEPVKFSIIKTNDGVSFINETGQVVIKQQFLDAQPFSDGLAAVRVKERWGFINHKGEFVIQPQYIGAQPFSEKLALVSLEGETTPVFIDQRGNVVIKPKQNWNFVWGFKGGLAAVVVKDKFGFINTKGEIAIEPKFDRVRGFYDGLAFVQVGAYQEALIGYIDYSGKLSIPFEFEYKAGTDFAMNRAIVSKVNYRDDEYMLIDKTGKVLKNQLDLTCSVDFQTKSTAKGFVEGLLPVRLKLPNQTTGCGYIDMQGKVAIPPDFNIRIAEYFSEGLASVEIKGRWGYINKSGSIVIEPKFQEVSPFTNGLAYVKVNAASEGFINHSGQFVWQPVTFK</sequence>
<evidence type="ECO:0000313" key="2">
    <source>
        <dbReference type="Proteomes" id="UP000245124"/>
    </source>
</evidence>
<organism evidence="1 2">
    <name type="scientific">Nostoc commune NIES-4072</name>
    <dbReference type="NCBI Taxonomy" id="2005467"/>
    <lineage>
        <taxon>Bacteria</taxon>
        <taxon>Bacillati</taxon>
        <taxon>Cyanobacteriota</taxon>
        <taxon>Cyanophyceae</taxon>
        <taxon>Nostocales</taxon>
        <taxon>Nostocaceae</taxon>
        <taxon>Nostoc</taxon>
    </lineage>
</organism>
<evidence type="ECO:0008006" key="3">
    <source>
        <dbReference type="Google" id="ProtNLM"/>
    </source>
</evidence>
<dbReference type="PANTHER" id="PTHR37841:SF1">
    <property type="entry name" value="DUF3298 DOMAIN-CONTAINING PROTEIN"/>
    <property type="match status" value="1"/>
</dbReference>
<dbReference type="RefSeq" id="WP_109009625.1">
    <property type="nucleotide sequence ID" value="NZ_BDUD01000001.1"/>
</dbReference>
<dbReference type="EMBL" id="BDUD01000001">
    <property type="protein sequence ID" value="GBG19886.1"/>
    <property type="molecule type" value="Genomic_DNA"/>
</dbReference>
<protein>
    <recommendedName>
        <fullName evidence="3">KWG repeat-containing protein</fullName>
    </recommendedName>
</protein>
<dbReference type="Proteomes" id="UP000245124">
    <property type="component" value="Unassembled WGS sequence"/>
</dbReference>
<name>A0A2R5FM89_NOSCO</name>
<dbReference type="OrthoDB" id="210273at2"/>
<dbReference type="PROSITE" id="PS51257">
    <property type="entry name" value="PROKAR_LIPOPROTEIN"/>
    <property type="match status" value="1"/>
</dbReference>
<accession>A0A2R5FM89</accession>
<proteinExistence type="predicted"/>
<dbReference type="Pfam" id="PF14903">
    <property type="entry name" value="WG_beta_rep"/>
    <property type="match status" value="5"/>
</dbReference>
<evidence type="ECO:0000313" key="1">
    <source>
        <dbReference type="EMBL" id="GBG19886.1"/>
    </source>
</evidence>